<feature type="domain" description="Sigma-54 factor interaction" evidence="7">
    <location>
        <begin position="187"/>
        <end position="416"/>
    </location>
</feature>
<evidence type="ECO:0000256" key="1">
    <source>
        <dbReference type="ARBA" id="ARBA00022741"/>
    </source>
</evidence>
<comment type="caution">
    <text evidence="8">The sequence shown here is derived from an EMBL/GenBank/DDBJ whole genome shotgun (WGS) entry which is preliminary data.</text>
</comment>
<dbReference type="CDD" id="cd00009">
    <property type="entry name" value="AAA"/>
    <property type="match status" value="1"/>
</dbReference>
<dbReference type="PROSITE" id="PS50045">
    <property type="entry name" value="SIGMA54_INTERACT_4"/>
    <property type="match status" value="1"/>
</dbReference>
<evidence type="ECO:0000259" key="7">
    <source>
        <dbReference type="PROSITE" id="PS50045"/>
    </source>
</evidence>
<evidence type="ECO:0000256" key="2">
    <source>
        <dbReference type="ARBA" id="ARBA00022840"/>
    </source>
</evidence>
<dbReference type="Pfam" id="PF25601">
    <property type="entry name" value="AAA_lid_14"/>
    <property type="match status" value="1"/>
</dbReference>
<dbReference type="InterPro" id="IPR029016">
    <property type="entry name" value="GAF-like_dom_sf"/>
</dbReference>
<evidence type="ECO:0000256" key="4">
    <source>
        <dbReference type="ARBA" id="ARBA00023125"/>
    </source>
</evidence>
<dbReference type="AlphaFoldDB" id="A0A0S7YF75"/>
<dbReference type="SUPFAM" id="SSF46689">
    <property type="entry name" value="Homeodomain-like"/>
    <property type="match status" value="1"/>
</dbReference>
<evidence type="ECO:0000313" key="9">
    <source>
        <dbReference type="Proteomes" id="UP000051012"/>
    </source>
</evidence>
<keyword evidence="4" id="KW-0238">DNA-binding</keyword>
<dbReference type="FunFam" id="3.40.50.300:FF:000006">
    <property type="entry name" value="DNA-binding transcriptional regulator NtrC"/>
    <property type="match status" value="1"/>
</dbReference>
<evidence type="ECO:0000256" key="3">
    <source>
        <dbReference type="ARBA" id="ARBA00023015"/>
    </source>
</evidence>
<keyword evidence="5" id="KW-0010">Activator</keyword>
<dbReference type="FunFam" id="1.10.8.60:FF:000014">
    <property type="entry name" value="DNA-binding transcriptional regulator NtrC"/>
    <property type="match status" value="1"/>
</dbReference>
<evidence type="ECO:0000256" key="6">
    <source>
        <dbReference type="ARBA" id="ARBA00023163"/>
    </source>
</evidence>
<dbReference type="GO" id="GO:0043565">
    <property type="term" value="F:sequence-specific DNA binding"/>
    <property type="evidence" value="ECO:0007669"/>
    <property type="project" value="InterPro"/>
</dbReference>
<dbReference type="Gene3D" id="3.30.450.40">
    <property type="match status" value="1"/>
</dbReference>
<reference evidence="8 9" key="1">
    <citation type="journal article" date="2015" name="Microbiome">
        <title>Genomic resolution of linkages in carbon, nitrogen, and sulfur cycling among widespread estuary sediment bacteria.</title>
        <authorList>
            <person name="Baker B.J."/>
            <person name="Lazar C.S."/>
            <person name="Teske A.P."/>
            <person name="Dick G.J."/>
        </authorList>
    </citation>
    <scope>NUCLEOTIDE SEQUENCE [LARGE SCALE GENOMIC DNA]</scope>
    <source>
        <strain evidence="8">DG_78</strain>
    </source>
</reference>
<dbReference type="Proteomes" id="UP000051012">
    <property type="component" value="Unassembled WGS sequence"/>
</dbReference>
<keyword evidence="1" id="KW-0547">Nucleotide-binding</keyword>
<dbReference type="InterPro" id="IPR027417">
    <property type="entry name" value="P-loop_NTPase"/>
</dbReference>
<accession>A0A0S7YF75</accession>
<proteinExistence type="predicted"/>
<keyword evidence="6" id="KW-0804">Transcription</keyword>
<dbReference type="SMART" id="SM00382">
    <property type="entry name" value="AAA"/>
    <property type="match status" value="1"/>
</dbReference>
<dbReference type="InterPro" id="IPR002197">
    <property type="entry name" value="HTH_Fis"/>
</dbReference>
<name>A0A0S7YF75_UNCT6</name>
<dbReference type="Pfam" id="PF01590">
    <property type="entry name" value="GAF"/>
    <property type="match status" value="1"/>
</dbReference>
<dbReference type="Gene3D" id="3.40.50.300">
    <property type="entry name" value="P-loop containing nucleotide triphosphate hydrolases"/>
    <property type="match status" value="1"/>
</dbReference>
<evidence type="ECO:0000313" key="8">
    <source>
        <dbReference type="EMBL" id="KPJ73441.1"/>
    </source>
</evidence>
<dbReference type="InterPro" id="IPR025662">
    <property type="entry name" value="Sigma_54_int_dom_ATP-bd_1"/>
</dbReference>
<dbReference type="Pfam" id="PF00158">
    <property type="entry name" value="Sigma54_activat"/>
    <property type="match status" value="1"/>
</dbReference>
<organism evidence="8 9">
    <name type="scientific">candidate division TA06 bacterium DG_78</name>
    <dbReference type="NCBI Taxonomy" id="1703772"/>
    <lineage>
        <taxon>Bacteria</taxon>
        <taxon>Bacteria division TA06</taxon>
    </lineage>
</organism>
<dbReference type="SUPFAM" id="SSF55781">
    <property type="entry name" value="GAF domain-like"/>
    <property type="match status" value="1"/>
</dbReference>
<keyword evidence="3" id="KW-0805">Transcription regulation</keyword>
<dbReference type="PANTHER" id="PTHR32071:SF57">
    <property type="entry name" value="C4-DICARBOXYLATE TRANSPORT TRANSCRIPTIONAL REGULATORY PROTEIN DCTD"/>
    <property type="match status" value="1"/>
</dbReference>
<dbReference type="InterPro" id="IPR009057">
    <property type="entry name" value="Homeodomain-like_sf"/>
</dbReference>
<dbReference type="GO" id="GO:0006355">
    <property type="term" value="P:regulation of DNA-templated transcription"/>
    <property type="evidence" value="ECO:0007669"/>
    <property type="project" value="InterPro"/>
</dbReference>
<protein>
    <recommendedName>
        <fullName evidence="7">Sigma-54 factor interaction domain-containing protein</fullName>
    </recommendedName>
</protein>
<dbReference type="SUPFAM" id="SSF52540">
    <property type="entry name" value="P-loop containing nucleoside triphosphate hydrolases"/>
    <property type="match status" value="1"/>
</dbReference>
<dbReference type="PANTHER" id="PTHR32071">
    <property type="entry name" value="TRANSCRIPTIONAL REGULATORY PROTEIN"/>
    <property type="match status" value="1"/>
</dbReference>
<keyword evidence="2" id="KW-0067">ATP-binding</keyword>
<dbReference type="InterPro" id="IPR003593">
    <property type="entry name" value="AAA+_ATPase"/>
</dbReference>
<dbReference type="InterPro" id="IPR058031">
    <property type="entry name" value="AAA_lid_NorR"/>
</dbReference>
<dbReference type="InterPro" id="IPR003018">
    <property type="entry name" value="GAF"/>
</dbReference>
<dbReference type="Gene3D" id="1.10.10.60">
    <property type="entry name" value="Homeodomain-like"/>
    <property type="match status" value="1"/>
</dbReference>
<dbReference type="PRINTS" id="PR01590">
    <property type="entry name" value="HTHFIS"/>
</dbReference>
<dbReference type="SMART" id="SM00065">
    <property type="entry name" value="GAF"/>
    <property type="match status" value="1"/>
</dbReference>
<dbReference type="InterPro" id="IPR002078">
    <property type="entry name" value="Sigma_54_int"/>
</dbReference>
<sequence>MSTQYLNTFSQLAELISSDLGNEGFAQHVLDVVVKATNAERGALFMKSATKHGGLEFIAGRDVDQTTIKDAGELSHTAILEIDKNQVVFIQDALSDPKFNIKKSVMINQIHSLLCIPLSISGTVVGALYCDSRVPGRIFGSQDKDFLLTVSKILASVIEKSVAFQAMNEENILLKSKIIKEIGSGYLLGKAKPMKRIYKLIDSVAETNSPVLVLGETGTGKGMIARLIHLKSPRRNKKFLAINCGTIPETLLESELFGHKRGAFTGAVSDKHGLLEEGEGGTIFLDEISNTSLSFQGKLLEAIEEKVIRRVGETVTRNIDVRFLFATNKDLEIEVEDGRFRRDLYYRINVFNIEVPPLRERASDVPLLAQFFLDRYSKEIGKKIDGFTSEAMQRLREYMWSGNVRELQNVIERAVVLAKGHVISVQDIGFDKVKRDEIVPLKEIRKEAIIEALNTTNWNIKKTAELLGIGRRSLHRYIKEFDITESSTIVINPQPDSD</sequence>
<dbReference type="EMBL" id="LJNI01000034">
    <property type="protein sequence ID" value="KPJ73441.1"/>
    <property type="molecule type" value="Genomic_DNA"/>
</dbReference>
<dbReference type="PROSITE" id="PS00675">
    <property type="entry name" value="SIGMA54_INTERACT_1"/>
    <property type="match status" value="1"/>
</dbReference>
<gene>
    <name evidence="8" type="ORF">AMJ52_03725</name>
</gene>
<evidence type="ECO:0000256" key="5">
    <source>
        <dbReference type="ARBA" id="ARBA00023159"/>
    </source>
</evidence>
<dbReference type="Pfam" id="PF02954">
    <property type="entry name" value="HTH_8"/>
    <property type="match status" value="1"/>
</dbReference>
<dbReference type="GO" id="GO:0005524">
    <property type="term" value="F:ATP binding"/>
    <property type="evidence" value="ECO:0007669"/>
    <property type="project" value="UniProtKB-KW"/>
</dbReference>
<dbReference type="Gene3D" id="1.10.8.60">
    <property type="match status" value="1"/>
</dbReference>